<organism evidence="1 2">
    <name type="scientific">Puccinia sorghi</name>
    <dbReference type="NCBI Taxonomy" id="27349"/>
    <lineage>
        <taxon>Eukaryota</taxon>
        <taxon>Fungi</taxon>
        <taxon>Dikarya</taxon>
        <taxon>Basidiomycota</taxon>
        <taxon>Pucciniomycotina</taxon>
        <taxon>Pucciniomycetes</taxon>
        <taxon>Pucciniales</taxon>
        <taxon>Pucciniaceae</taxon>
        <taxon>Puccinia</taxon>
    </lineage>
</organism>
<protein>
    <submittedName>
        <fullName evidence="1">Uncharacterized protein</fullName>
    </submittedName>
</protein>
<dbReference type="STRING" id="27349.A0A0L6VH07"/>
<evidence type="ECO:0000313" key="2">
    <source>
        <dbReference type="Proteomes" id="UP000037035"/>
    </source>
</evidence>
<accession>A0A0L6VH07</accession>
<dbReference type="AlphaFoldDB" id="A0A0L6VH07"/>
<proteinExistence type="predicted"/>
<comment type="caution">
    <text evidence="1">The sequence shown here is derived from an EMBL/GenBank/DDBJ whole genome shotgun (WGS) entry which is preliminary data.</text>
</comment>
<gene>
    <name evidence="1" type="ORF">VP01_1625g8</name>
</gene>
<dbReference type="Proteomes" id="UP000037035">
    <property type="component" value="Unassembled WGS sequence"/>
</dbReference>
<sequence>MEKLGGKFSSLSFVGICAYSPSIRQRRGVTWSLIATGGQASPLAFTPWLKCIPPASSLGLEADPSAPGRVASEPQPYYNAEIDLAHERVEKEALIENAHHHNLLNLKSRLDTSLFDQLVFLIQDDPDAAEYTTSYFDLRSAFKPYFQVIPTRPLSSSISSVLRRLQRQSRRSEYFLNDKKTFVFFRISQVVLGSPNAPHTSSAI</sequence>
<dbReference type="EMBL" id="LAVV01006421">
    <property type="protein sequence ID" value="KNZ60019.1"/>
    <property type="molecule type" value="Genomic_DNA"/>
</dbReference>
<evidence type="ECO:0000313" key="1">
    <source>
        <dbReference type="EMBL" id="KNZ60019.1"/>
    </source>
</evidence>
<name>A0A0L6VH07_9BASI</name>
<dbReference type="VEuPathDB" id="FungiDB:VP01_1625g8"/>
<keyword evidence="2" id="KW-1185">Reference proteome</keyword>
<reference evidence="1 2" key="1">
    <citation type="submission" date="2015-08" db="EMBL/GenBank/DDBJ databases">
        <title>Next Generation Sequencing and Analysis of the Genome of Puccinia sorghi L Schw, the Causal Agent of Maize Common Rust.</title>
        <authorList>
            <person name="Rochi L."/>
            <person name="Burguener G."/>
            <person name="Darino M."/>
            <person name="Turjanski A."/>
            <person name="Kreff E."/>
            <person name="Dieguez M.J."/>
            <person name="Sacco F."/>
        </authorList>
    </citation>
    <scope>NUCLEOTIDE SEQUENCE [LARGE SCALE GENOMIC DNA]</scope>
    <source>
        <strain evidence="1 2">RO10H11247</strain>
    </source>
</reference>